<evidence type="ECO:0000259" key="2">
    <source>
        <dbReference type="SMART" id="SM00244"/>
    </source>
</evidence>
<dbReference type="SMART" id="SM00244">
    <property type="entry name" value="PHB"/>
    <property type="match status" value="1"/>
</dbReference>
<reference evidence="3 4" key="1">
    <citation type="journal article" date="2017" name="BMC Genomics">
        <title>Comparative genomic and phylogenomic analyses of the Bifidobacteriaceae family.</title>
        <authorList>
            <person name="Lugli G.A."/>
            <person name="Milani C."/>
            <person name="Turroni F."/>
            <person name="Duranti S."/>
            <person name="Mancabelli L."/>
            <person name="Mangifesta M."/>
            <person name="Ferrario C."/>
            <person name="Modesto M."/>
            <person name="Mattarelli P."/>
            <person name="Jiri K."/>
            <person name="van Sinderen D."/>
            <person name="Ventura M."/>
        </authorList>
    </citation>
    <scope>NUCLEOTIDE SEQUENCE [LARGE SCALE GENOMIC DNA]</scope>
    <source>
        <strain evidence="3 4">DSM 22924</strain>
    </source>
</reference>
<comment type="caution">
    <text evidence="3">The sequence shown here is derived from an EMBL/GenBank/DDBJ whole genome shotgun (WGS) entry which is preliminary data.</text>
</comment>
<protein>
    <submittedName>
        <fullName evidence="3">Membrane protease subunit</fullName>
    </submittedName>
</protein>
<feature type="transmembrane region" description="Helical" evidence="1">
    <location>
        <begin position="27"/>
        <end position="49"/>
    </location>
</feature>
<dbReference type="GO" id="GO:0006508">
    <property type="term" value="P:proteolysis"/>
    <property type="evidence" value="ECO:0007669"/>
    <property type="project" value="UniProtKB-KW"/>
</dbReference>
<evidence type="ECO:0000256" key="1">
    <source>
        <dbReference type="SAM" id="Phobius"/>
    </source>
</evidence>
<keyword evidence="1" id="KW-0812">Transmembrane</keyword>
<dbReference type="InterPro" id="IPR001107">
    <property type="entry name" value="Band_7"/>
</dbReference>
<organism evidence="3 4">
    <name type="scientific">Bombiscardovia coagulans</name>
    <dbReference type="NCBI Taxonomy" id="686666"/>
    <lineage>
        <taxon>Bacteria</taxon>
        <taxon>Bacillati</taxon>
        <taxon>Actinomycetota</taxon>
        <taxon>Actinomycetes</taxon>
        <taxon>Bifidobacteriales</taxon>
        <taxon>Bifidobacteriaceae</taxon>
        <taxon>Bombiscardovia</taxon>
    </lineage>
</organism>
<dbReference type="PANTHER" id="PTHR43446">
    <property type="entry name" value="MEMBRANE PROTEIN-RELATED"/>
    <property type="match status" value="1"/>
</dbReference>
<dbReference type="EMBL" id="MWWS01000004">
    <property type="protein sequence ID" value="OZG50289.1"/>
    <property type="molecule type" value="Genomic_DNA"/>
</dbReference>
<keyword evidence="3" id="KW-0378">Hydrolase</keyword>
<feature type="transmembrane region" description="Helical" evidence="1">
    <location>
        <begin position="61"/>
        <end position="84"/>
    </location>
</feature>
<keyword evidence="3" id="KW-0645">Protease</keyword>
<dbReference type="PANTHER" id="PTHR43446:SF1">
    <property type="entry name" value="BAND 7 DOMAIN-CONTAINING PROTEIN"/>
    <property type="match status" value="1"/>
</dbReference>
<sequence>MSEQTAFTHIKPPTQEKIVHAAHGWKVLPLLTLGFVASIALIIAGGLVLNSNEETHNSTFFLGLCALLLGIVCVICTSISYLGFFTLEPNEARVLILFGEYKGTVQETGFYWGNPFYTRSPKSSIQVNTKTTKDDHEENNTESNKAVKSLISLRARTLNSSKLKVNDKNGNPIEIAAVIVWRVIDTAKAVFDVDDYEQYVRTQSETALRYVASLYAYDHNADSDDASIDQITLRSNISEISTTLKNELEERLSDAGIQIDDARLSHLAYAPEIAQVMLRRQQAEAIIAARTKIVQGAVSMVDMAIKELEADNVVELDSERKAAMVSNLMVVLCSENDAQPVLNTGTLYN</sequence>
<dbReference type="OrthoDB" id="9813479at2"/>
<dbReference type="CDD" id="cd03402">
    <property type="entry name" value="SPFH_like_u2"/>
    <property type="match status" value="1"/>
</dbReference>
<keyword evidence="1" id="KW-0472">Membrane</keyword>
<evidence type="ECO:0000313" key="4">
    <source>
        <dbReference type="Proteomes" id="UP000216004"/>
    </source>
</evidence>
<accession>A0A261ETV3</accession>
<keyword evidence="1" id="KW-1133">Transmembrane helix</keyword>
<proteinExistence type="predicted"/>
<gene>
    <name evidence="3" type="ORF">BOCO_0806</name>
</gene>
<dbReference type="Proteomes" id="UP000216004">
    <property type="component" value="Unassembled WGS sequence"/>
</dbReference>
<dbReference type="SUPFAM" id="SSF117892">
    <property type="entry name" value="Band 7/SPFH domain"/>
    <property type="match status" value="1"/>
</dbReference>
<keyword evidence="4" id="KW-1185">Reference proteome</keyword>
<dbReference type="RefSeq" id="WP_094722782.1">
    <property type="nucleotide sequence ID" value="NZ_MWWS01000004.1"/>
</dbReference>
<feature type="domain" description="Band 7" evidence="2">
    <location>
        <begin position="82"/>
        <end position="281"/>
    </location>
</feature>
<name>A0A261ETV3_9BIFI</name>
<dbReference type="AlphaFoldDB" id="A0A261ETV3"/>
<evidence type="ECO:0000313" key="3">
    <source>
        <dbReference type="EMBL" id="OZG50289.1"/>
    </source>
</evidence>
<dbReference type="Pfam" id="PF01145">
    <property type="entry name" value="Band_7"/>
    <property type="match status" value="1"/>
</dbReference>
<dbReference type="GO" id="GO:0008233">
    <property type="term" value="F:peptidase activity"/>
    <property type="evidence" value="ECO:0007669"/>
    <property type="project" value="UniProtKB-KW"/>
</dbReference>
<dbReference type="InterPro" id="IPR036013">
    <property type="entry name" value="Band_7/SPFH_dom_sf"/>
</dbReference>
<dbReference type="Gene3D" id="3.30.479.30">
    <property type="entry name" value="Band 7 domain"/>
    <property type="match status" value="1"/>
</dbReference>